<dbReference type="RefSeq" id="WP_109759132.1">
    <property type="nucleotide sequence ID" value="NZ_CP034588.1"/>
</dbReference>
<dbReference type="CDD" id="cd04301">
    <property type="entry name" value="NAT_SF"/>
    <property type="match status" value="1"/>
</dbReference>
<dbReference type="EMBL" id="QGGV01000004">
    <property type="protein sequence ID" value="PWK56439.1"/>
    <property type="molecule type" value="Genomic_DNA"/>
</dbReference>
<accession>A0A316G662</accession>
<dbReference type="OrthoDB" id="20916at2"/>
<evidence type="ECO:0000313" key="2">
    <source>
        <dbReference type="EMBL" id="PWK56439.1"/>
    </source>
</evidence>
<dbReference type="InterPro" id="IPR041496">
    <property type="entry name" value="YitH/HolE_GNAT"/>
</dbReference>
<dbReference type="InterPro" id="IPR016181">
    <property type="entry name" value="Acyl_CoA_acyltransferase"/>
</dbReference>
<evidence type="ECO:0000313" key="3">
    <source>
        <dbReference type="Proteomes" id="UP000245390"/>
    </source>
</evidence>
<dbReference type="PANTHER" id="PTHR47237:SF1">
    <property type="entry name" value="SLL0310 PROTEIN"/>
    <property type="match status" value="1"/>
</dbReference>
<dbReference type="PANTHER" id="PTHR47237">
    <property type="entry name" value="SLL0310 PROTEIN"/>
    <property type="match status" value="1"/>
</dbReference>
<proteinExistence type="predicted"/>
<evidence type="ECO:0000259" key="1">
    <source>
        <dbReference type="PROSITE" id="PS51186"/>
    </source>
</evidence>
<dbReference type="Gene3D" id="3.40.630.30">
    <property type="match status" value="1"/>
</dbReference>
<dbReference type="AlphaFoldDB" id="A0A316G662"/>
<dbReference type="GO" id="GO:0016747">
    <property type="term" value="F:acyltransferase activity, transferring groups other than amino-acyl groups"/>
    <property type="evidence" value="ECO:0007669"/>
    <property type="project" value="InterPro"/>
</dbReference>
<keyword evidence="3" id="KW-1185">Reference proteome</keyword>
<reference evidence="2 3" key="1">
    <citation type="submission" date="2018-05" db="EMBL/GenBank/DDBJ databases">
        <title>Genomic Encyclopedia of Type Strains, Phase IV (KMG-IV): sequencing the most valuable type-strain genomes for metagenomic binning, comparative biology and taxonomic classification.</title>
        <authorList>
            <person name="Goeker M."/>
        </authorList>
    </citation>
    <scope>NUCLEOTIDE SEQUENCE [LARGE SCALE GENOMIC DNA]</scope>
    <source>
        <strain evidence="2 3">DSM 103371</strain>
    </source>
</reference>
<gene>
    <name evidence="2" type="ORF">C8D95_104111</name>
</gene>
<dbReference type="KEGG" id="salo:EF888_20850"/>
<dbReference type="Pfam" id="PF00583">
    <property type="entry name" value="Acetyltransf_1"/>
    <property type="match status" value="1"/>
</dbReference>
<dbReference type="InterPro" id="IPR000182">
    <property type="entry name" value="GNAT_dom"/>
</dbReference>
<protein>
    <submittedName>
        <fullName evidence="2">Acetyltransferase (GNAT) family protein</fullName>
    </submittedName>
</protein>
<dbReference type="PROSITE" id="PS51186">
    <property type="entry name" value="GNAT"/>
    <property type="match status" value="2"/>
</dbReference>
<feature type="domain" description="N-acetyltransferase" evidence="1">
    <location>
        <begin position="136"/>
        <end position="276"/>
    </location>
</feature>
<organism evidence="2 3">
    <name type="scientific">Silicimonas algicola</name>
    <dbReference type="NCBI Taxonomy" id="1826607"/>
    <lineage>
        <taxon>Bacteria</taxon>
        <taxon>Pseudomonadati</taxon>
        <taxon>Pseudomonadota</taxon>
        <taxon>Alphaproteobacteria</taxon>
        <taxon>Rhodobacterales</taxon>
        <taxon>Paracoccaceae</taxon>
    </lineage>
</organism>
<dbReference type="InterPro" id="IPR052729">
    <property type="entry name" value="Acyl/Acetyltrans_Enzymes"/>
</dbReference>
<keyword evidence="2" id="KW-0808">Transferase</keyword>
<comment type="caution">
    <text evidence="2">The sequence shown here is derived from an EMBL/GenBank/DDBJ whole genome shotgun (WGS) entry which is preliminary data.</text>
</comment>
<dbReference type="Pfam" id="PF18014">
    <property type="entry name" value="Acetyltransf_18"/>
    <property type="match status" value="1"/>
</dbReference>
<sequence>MTAPEIRVAGIEEVRAMLDWAEAEGWNPGLDDAEAFLAADPSGFFLAQVDGAPVAAISVVNHSDAFAFLGLYICRKDFRGQGIGFALWKHALEHAGSRTVGLDGVAAQEANYAKSGFVRSGATVRYEGCIEPLDAVTVRDLRPTDLAAILTLDADANGYSRTAFLAAWLTPTDLRKSVVLSSGAALRGFATIRRCHAGVKIGPIVAPDPEAAFALMRAVLLRLPSTRVIADVPSGNTAFSTLLTREGFSETFATARMYRGRDPVESDALRAIATMELG</sequence>
<name>A0A316G662_9RHOB</name>
<feature type="domain" description="N-acetyltransferase" evidence="1">
    <location>
        <begin position="4"/>
        <end position="143"/>
    </location>
</feature>
<dbReference type="SUPFAM" id="SSF55729">
    <property type="entry name" value="Acyl-CoA N-acyltransferases (Nat)"/>
    <property type="match status" value="1"/>
</dbReference>
<dbReference type="Proteomes" id="UP000245390">
    <property type="component" value="Unassembled WGS sequence"/>
</dbReference>
<dbReference type="Gene3D" id="3.40.630.90">
    <property type="match status" value="1"/>
</dbReference>